<dbReference type="Proteomes" id="UP000092460">
    <property type="component" value="Unassembled WGS sequence"/>
</dbReference>
<dbReference type="AlphaFoldDB" id="A0A1B0BSW1"/>
<proteinExistence type="predicted"/>
<organism evidence="1 2">
    <name type="scientific">Glossina palpalis gambiensis</name>
    <dbReference type="NCBI Taxonomy" id="67801"/>
    <lineage>
        <taxon>Eukaryota</taxon>
        <taxon>Metazoa</taxon>
        <taxon>Ecdysozoa</taxon>
        <taxon>Arthropoda</taxon>
        <taxon>Hexapoda</taxon>
        <taxon>Insecta</taxon>
        <taxon>Pterygota</taxon>
        <taxon>Neoptera</taxon>
        <taxon>Endopterygota</taxon>
        <taxon>Diptera</taxon>
        <taxon>Brachycera</taxon>
        <taxon>Muscomorpha</taxon>
        <taxon>Hippoboscoidea</taxon>
        <taxon>Glossinidae</taxon>
        <taxon>Glossina</taxon>
    </lineage>
</organism>
<sequence>MPLHFRKGSLLQTLVEHIHCSKKRYCFLFRTWEMLTNIICHISHNCQIFQKTIFFFYLIFIYSLEMENIAKQMAYTLVLLKEKSYEIWKKSLTPSSTNIAPESSDLMNNSPFLVNNDCKHPLLNQTSLRMVPNILATSAVTERTKELISKFRFLIYNPYRPAKKEVLSNLTKTISSPLPNENNVTWKLPQLLTLNLLETAAAFRETLNQARREAAKSGNKRNNSFFARKSDNSEFRYKHSD</sequence>
<name>A0A1B0BSW1_9MUSC</name>
<keyword evidence="2" id="KW-1185">Reference proteome</keyword>
<reference evidence="1" key="2">
    <citation type="submission" date="2020-05" db="UniProtKB">
        <authorList>
            <consortium name="EnsemblMetazoa"/>
        </authorList>
    </citation>
    <scope>IDENTIFICATION</scope>
    <source>
        <strain evidence="1">IAEA</strain>
    </source>
</reference>
<evidence type="ECO:0000313" key="2">
    <source>
        <dbReference type="Proteomes" id="UP000092460"/>
    </source>
</evidence>
<dbReference type="VEuPathDB" id="VectorBase:GPPI039502"/>
<accession>A0A1B0BSW1</accession>
<evidence type="ECO:0000313" key="1">
    <source>
        <dbReference type="EnsemblMetazoa" id="GPPI039502-PA"/>
    </source>
</evidence>
<reference evidence="2" key="1">
    <citation type="submission" date="2015-01" db="EMBL/GenBank/DDBJ databases">
        <authorList>
            <person name="Aksoy S."/>
            <person name="Warren W."/>
            <person name="Wilson R.K."/>
        </authorList>
    </citation>
    <scope>NUCLEOTIDE SEQUENCE [LARGE SCALE GENOMIC DNA]</scope>
    <source>
        <strain evidence="2">IAEA</strain>
    </source>
</reference>
<dbReference type="EnsemblMetazoa" id="GPPI039502-RA">
    <property type="protein sequence ID" value="GPPI039502-PA"/>
    <property type="gene ID" value="GPPI039502"/>
</dbReference>
<protein>
    <submittedName>
        <fullName evidence="1">Uncharacterized protein</fullName>
    </submittedName>
</protein>
<dbReference type="EMBL" id="JXJN01019885">
    <property type="status" value="NOT_ANNOTATED_CDS"/>
    <property type="molecule type" value="Genomic_DNA"/>
</dbReference>